<keyword evidence="7" id="KW-1185">Reference proteome</keyword>
<dbReference type="AlphaFoldDB" id="A0AAE2ZJC5"/>
<keyword evidence="2" id="KW-0408">Iron</keyword>
<dbReference type="InterPro" id="IPR010211">
    <property type="entry name" value="Redox-sen_tscrpt-act_SoxR"/>
</dbReference>
<dbReference type="InterPro" id="IPR009061">
    <property type="entry name" value="DNA-bd_dom_put_sf"/>
</dbReference>
<evidence type="ECO:0000256" key="1">
    <source>
        <dbReference type="ARBA" id="ARBA00022714"/>
    </source>
</evidence>
<dbReference type="PANTHER" id="PTHR30204:SF0">
    <property type="entry name" value="REDOX-SENSITIVE TRANSCRIPTIONAL ACTIVATOR SOXR"/>
    <property type="match status" value="1"/>
</dbReference>
<evidence type="ECO:0000313" key="6">
    <source>
        <dbReference type="EMBL" id="MBW8637049.1"/>
    </source>
</evidence>
<keyword evidence="4" id="KW-0238">DNA-binding</keyword>
<protein>
    <submittedName>
        <fullName evidence="6">Redox-sensitive transcriptional activator SoxR</fullName>
    </submittedName>
</protein>
<evidence type="ECO:0000256" key="2">
    <source>
        <dbReference type="ARBA" id="ARBA00023004"/>
    </source>
</evidence>
<dbReference type="GO" id="GO:0051537">
    <property type="term" value="F:2 iron, 2 sulfur cluster binding"/>
    <property type="evidence" value="ECO:0007669"/>
    <property type="project" value="UniProtKB-KW"/>
</dbReference>
<dbReference type="GO" id="GO:0003700">
    <property type="term" value="F:DNA-binding transcription factor activity"/>
    <property type="evidence" value="ECO:0007669"/>
    <property type="project" value="InterPro"/>
</dbReference>
<accession>A0AAE2ZJC5</accession>
<comment type="caution">
    <text evidence="6">The sequence shown here is derived from an EMBL/GenBank/DDBJ whole genome shotgun (WGS) entry which is preliminary data.</text>
</comment>
<dbReference type="PROSITE" id="PS00552">
    <property type="entry name" value="HTH_MERR_1"/>
    <property type="match status" value="1"/>
</dbReference>
<dbReference type="EMBL" id="JAICBX010000001">
    <property type="protein sequence ID" value="MBW8637049.1"/>
    <property type="molecule type" value="Genomic_DNA"/>
</dbReference>
<gene>
    <name evidence="6" type="primary">soxR</name>
    <name evidence="6" type="ORF">K1W69_07600</name>
</gene>
<organism evidence="6 7">
    <name type="scientific">Flavimaribacter sediminis</name>
    <dbReference type="NCBI Taxonomy" id="2865987"/>
    <lineage>
        <taxon>Bacteria</taxon>
        <taxon>Pseudomonadati</taxon>
        <taxon>Pseudomonadota</taxon>
        <taxon>Alphaproteobacteria</taxon>
        <taxon>Hyphomicrobiales</taxon>
        <taxon>Rhizobiaceae</taxon>
        <taxon>Flavimaribacter</taxon>
    </lineage>
</organism>
<dbReference type="InterPro" id="IPR000551">
    <property type="entry name" value="MerR-type_HTH_dom"/>
</dbReference>
<evidence type="ECO:0000313" key="7">
    <source>
        <dbReference type="Proteomes" id="UP001196509"/>
    </source>
</evidence>
<dbReference type="PANTHER" id="PTHR30204">
    <property type="entry name" value="REDOX-CYCLING DRUG-SENSING TRANSCRIPTIONAL ACTIVATOR SOXR"/>
    <property type="match status" value="1"/>
</dbReference>
<dbReference type="Pfam" id="PF13411">
    <property type="entry name" value="MerR_1"/>
    <property type="match status" value="1"/>
</dbReference>
<proteinExistence type="predicted"/>
<evidence type="ECO:0000259" key="5">
    <source>
        <dbReference type="PROSITE" id="PS50937"/>
    </source>
</evidence>
<dbReference type="SUPFAM" id="SSF46955">
    <property type="entry name" value="Putative DNA-binding domain"/>
    <property type="match status" value="1"/>
</dbReference>
<keyword evidence="1" id="KW-0001">2Fe-2S</keyword>
<dbReference type="GO" id="GO:0003677">
    <property type="term" value="F:DNA binding"/>
    <property type="evidence" value="ECO:0007669"/>
    <property type="project" value="UniProtKB-KW"/>
</dbReference>
<dbReference type="Gene3D" id="1.10.1660.10">
    <property type="match status" value="1"/>
</dbReference>
<dbReference type="PRINTS" id="PR00040">
    <property type="entry name" value="HTHMERR"/>
</dbReference>
<feature type="domain" description="HTH merR-type" evidence="5">
    <location>
        <begin position="6"/>
        <end position="74"/>
    </location>
</feature>
<dbReference type="PROSITE" id="PS50937">
    <property type="entry name" value="HTH_MERR_2"/>
    <property type="match status" value="1"/>
</dbReference>
<dbReference type="Proteomes" id="UP001196509">
    <property type="component" value="Unassembled WGS sequence"/>
</dbReference>
<sequence>MALMKTIGIGDLAGRTGLSVSAIRYYESAGLLNSERNAAGQRRFVRSDIRRLAFVQIAQQLGFTIEQIREQLAALPAKRTPNKKDWSNISRNFRKELDDRIQRMIRLRDNLDGCIGCGCLSLRACALLNPDDKAGKGGAGPRYLLGDSSEYKET</sequence>
<keyword evidence="3" id="KW-0411">Iron-sulfur</keyword>
<dbReference type="InterPro" id="IPR047057">
    <property type="entry name" value="MerR_fam"/>
</dbReference>
<keyword evidence="1" id="KW-0479">Metal-binding</keyword>
<evidence type="ECO:0000256" key="3">
    <source>
        <dbReference type="ARBA" id="ARBA00023014"/>
    </source>
</evidence>
<dbReference type="NCBIfam" id="TIGR01950">
    <property type="entry name" value="SoxR"/>
    <property type="match status" value="1"/>
</dbReference>
<evidence type="ECO:0000256" key="4">
    <source>
        <dbReference type="ARBA" id="ARBA00023125"/>
    </source>
</evidence>
<dbReference type="GO" id="GO:0006979">
    <property type="term" value="P:response to oxidative stress"/>
    <property type="evidence" value="ECO:0007669"/>
    <property type="project" value="InterPro"/>
</dbReference>
<dbReference type="SMART" id="SM00422">
    <property type="entry name" value="HTH_MERR"/>
    <property type="match status" value="1"/>
</dbReference>
<reference evidence="6" key="1">
    <citation type="submission" date="2021-08" db="EMBL/GenBank/DDBJ databases">
        <title>Hoeflea bacterium WL0058 sp. nov., isolated from the sediment.</title>
        <authorList>
            <person name="Wang L."/>
            <person name="Zhang D."/>
        </authorList>
    </citation>
    <scope>NUCLEOTIDE SEQUENCE</scope>
    <source>
        <strain evidence="6">WL0058</strain>
    </source>
</reference>
<name>A0AAE2ZJC5_9HYPH</name>